<keyword evidence="6" id="KW-1185">Reference proteome</keyword>
<evidence type="ECO:0000313" key="6">
    <source>
        <dbReference type="Proteomes" id="UP000031802"/>
    </source>
</evidence>
<name>A0A0B8T088_9SPHI</name>
<evidence type="ECO:0000256" key="1">
    <source>
        <dbReference type="ARBA" id="ARBA00023015"/>
    </source>
</evidence>
<sequence length="311" mass="36612">MTNTCSVLILFFINLYQYVPYRLMKIVKEEIAIDNNRSFKVFSPRLKNYFYWHYHPEIELVYVEAINGIRHVGKSISGFVESDLILIGSNVPHLNFDYGIETDYQQIVVQLNNKFIENNIADVPEFLMIKKLLEKSYLGLSFYGKTKYKVAKKLKENNQDDPFASLINLIEIFQILACSTEFDTLNKDDTRIRFFLNDKIRMGTIYDYIHEHFDKSPDVNEVADMVHLSTPAFCRYFKKQTDMTFTSFVNSYRINQAKTYLLQEASITEVCYRVGYDSISYFNKLFKQLVGETPSAFKRRHSLKSKEQHTH</sequence>
<protein>
    <submittedName>
        <fullName evidence="5">AraC family transcriptional regulator</fullName>
    </submittedName>
</protein>
<comment type="caution">
    <text evidence="5">The sequence shown here is derived from an EMBL/GenBank/DDBJ whole genome shotgun (WGS) entry which is preliminary data.</text>
</comment>
<dbReference type="InterPro" id="IPR020449">
    <property type="entry name" value="Tscrpt_reg_AraC-type_HTH"/>
</dbReference>
<dbReference type="Proteomes" id="UP000031802">
    <property type="component" value="Unassembled WGS sequence"/>
</dbReference>
<dbReference type="InterPro" id="IPR018062">
    <property type="entry name" value="HTH_AraC-typ_CS"/>
</dbReference>
<dbReference type="PATRIC" id="fig|1229276.3.peg.2743"/>
<evidence type="ECO:0000256" key="2">
    <source>
        <dbReference type="ARBA" id="ARBA00023125"/>
    </source>
</evidence>
<dbReference type="GO" id="GO:0043565">
    <property type="term" value="F:sequence-specific DNA binding"/>
    <property type="evidence" value="ECO:0007669"/>
    <property type="project" value="InterPro"/>
</dbReference>
<dbReference type="InterPro" id="IPR018060">
    <property type="entry name" value="HTH_AraC"/>
</dbReference>
<organism evidence="5 6">
    <name type="scientific">Sphingobacterium deserti</name>
    <dbReference type="NCBI Taxonomy" id="1229276"/>
    <lineage>
        <taxon>Bacteria</taxon>
        <taxon>Pseudomonadati</taxon>
        <taxon>Bacteroidota</taxon>
        <taxon>Sphingobacteriia</taxon>
        <taxon>Sphingobacteriales</taxon>
        <taxon>Sphingobacteriaceae</taxon>
        <taxon>Sphingobacterium</taxon>
    </lineage>
</organism>
<reference evidence="5 6" key="2">
    <citation type="journal article" date="2015" name="PLoS ONE">
        <title>Whole-Genome Optical Mapping and Finished Genome Sequence of Sphingobacterium deserti sp. nov., a New Species Isolated from the Western Desert of China.</title>
        <authorList>
            <person name="Teng C."/>
            <person name="Zhou Z."/>
            <person name="Molnar I."/>
            <person name="Li X."/>
            <person name="Tang R."/>
            <person name="Chen M."/>
            <person name="Wang L."/>
            <person name="Su S."/>
            <person name="Zhang W."/>
            <person name="Lin M."/>
        </authorList>
    </citation>
    <scope>NUCLEOTIDE SEQUENCE [LARGE SCALE GENOMIC DNA]</scope>
    <source>
        <strain evidence="6">ACCC05744</strain>
    </source>
</reference>
<reference evidence="6" key="1">
    <citation type="submission" date="2014-04" db="EMBL/GenBank/DDBJ databases">
        <title>Whole-Genome optical mapping and complete genome sequence of Sphingobacterium deserti sp. nov., a new spaces isolated from desert in the west of China.</title>
        <authorList>
            <person name="Teng C."/>
            <person name="Zhou Z."/>
            <person name="Li X."/>
            <person name="Chen M."/>
            <person name="Lin M."/>
            <person name="Wang L."/>
            <person name="Su S."/>
            <person name="Zhang C."/>
            <person name="Zhang W."/>
        </authorList>
    </citation>
    <scope>NUCLEOTIDE SEQUENCE [LARGE SCALE GENOMIC DNA]</scope>
    <source>
        <strain evidence="6">ACCC05744</strain>
    </source>
</reference>
<dbReference type="PROSITE" id="PS00041">
    <property type="entry name" value="HTH_ARAC_FAMILY_1"/>
    <property type="match status" value="1"/>
</dbReference>
<dbReference type="STRING" id="1229276.DI53_2667"/>
<keyword evidence="1" id="KW-0805">Transcription regulation</keyword>
<evidence type="ECO:0000256" key="3">
    <source>
        <dbReference type="ARBA" id="ARBA00023163"/>
    </source>
</evidence>
<dbReference type="PRINTS" id="PR00032">
    <property type="entry name" value="HTHARAC"/>
</dbReference>
<dbReference type="eggNOG" id="COG2207">
    <property type="taxonomic scope" value="Bacteria"/>
</dbReference>
<evidence type="ECO:0000313" key="5">
    <source>
        <dbReference type="EMBL" id="KGE13606.1"/>
    </source>
</evidence>
<dbReference type="SUPFAM" id="SSF46689">
    <property type="entry name" value="Homeodomain-like"/>
    <property type="match status" value="2"/>
</dbReference>
<dbReference type="Gene3D" id="1.10.10.60">
    <property type="entry name" value="Homeodomain-like"/>
    <property type="match status" value="2"/>
</dbReference>
<dbReference type="PANTHER" id="PTHR43280">
    <property type="entry name" value="ARAC-FAMILY TRANSCRIPTIONAL REGULATOR"/>
    <property type="match status" value="1"/>
</dbReference>
<dbReference type="Pfam" id="PF12833">
    <property type="entry name" value="HTH_18"/>
    <property type="match status" value="1"/>
</dbReference>
<dbReference type="AlphaFoldDB" id="A0A0B8T088"/>
<keyword evidence="3" id="KW-0804">Transcription</keyword>
<dbReference type="InterPro" id="IPR009057">
    <property type="entry name" value="Homeodomain-like_sf"/>
</dbReference>
<dbReference type="PROSITE" id="PS01124">
    <property type="entry name" value="HTH_ARAC_FAMILY_2"/>
    <property type="match status" value="1"/>
</dbReference>
<accession>A0A0B8T088</accession>
<dbReference type="EMBL" id="JJMU01000048">
    <property type="protein sequence ID" value="KGE13606.1"/>
    <property type="molecule type" value="Genomic_DNA"/>
</dbReference>
<keyword evidence="2" id="KW-0238">DNA-binding</keyword>
<gene>
    <name evidence="5" type="ORF">DI53_2667</name>
</gene>
<evidence type="ECO:0000259" key="4">
    <source>
        <dbReference type="PROSITE" id="PS01124"/>
    </source>
</evidence>
<proteinExistence type="predicted"/>
<dbReference type="SMART" id="SM00342">
    <property type="entry name" value="HTH_ARAC"/>
    <property type="match status" value="1"/>
</dbReference>
<feature type="domain" description="HTH araC/xylS-type" evidence="4">
    <location>
        <begin position="203"/>
        <end position="300"/>
    </location>
</feature>
<dbReference type="GO" id="GO:0003700">
    <property type="term" value="F:DNA-binding transcription factor activity"/>
    <property type="evidence" value="ECO:0007669"/>
    <property type="project" value="InterPro"/>
</dbReference>
<dbReference type="PANTHER" id="PTHR43280:SF2">
    <property type="entry name" value="HTH-TYPE TRANSCRIPTIONAL REGULATOR EXSA"/>
    <property type="match status" value="1"/>
</dbReference>